<comment type="caution">
    <text evidence="1">The sequence shown here is derived from an EMBL/GenBank/DDBJ whole genome shotgun (WGS) entry which is preliminary data.</text>
</comment>
<reference evidence="1" key="1">
    <citation type="submission" date="2023-04" db="EMBL/GenBank/DDBJ databases">
        <title>A chromosome-level genome assembly of the parasitoid wasp Eretmocerus hayati.</title>
        <authorList>
            <person name="Zhong Y."/>
            <person name="Liu S."/>
            <person name="Liu Y."/>
        </authorList>
    </citation>
    <scope>NUCLEOTIDE SEQUENCE</scope>
    <source>
        <strain evidence="1">ZJU_SS_LIU_2023</strain>
    </source>
</reference>
<accession>A0ACC2N645</accession>
<protein>
    <submittedName>
        <fullName evidence="1">Uncharacterized protein</fullName>
    </submittedName>
</protein>
<gene>
    <name evidence="1" type="ORF">QAD02_008332</name>
</gene>
<organism evidence="1 2">
    <name type="scientific">Eretmocerus hayati</name>
    <dbReference type="NCBI Taxonomy" id="131215"/>
    <lineage>
        <taxon>Eukaryota</taxon>
        <taxon>Metazoa</taxon>
        <taxon>Ecdysozoa</taxon>
        <taxon>Arthropoda</taxon>
        <taxon>Hexapoda</taxon>
        <taxon>Insecta</taxon>
        <taxon>Pterygota</taxon>
        <taxon>Neoptera</taxon>
        <taxon>Endopterygota</taxon>
        <taxon>Hymenoptera</taxon>
        <taxon>Apocrita</taxon>
        <taxon>Proctotrupomorpha</taxon>
        <taxon>Chalcidoidea</taxon>
        <taxon>Aphelinidae</taxon>
        <taxon>Aphelininae</taxon>
        <taxon>Eretmocerus</taxon>
    </lineage>
</organism>
<dbReference type="Proteomes" id="UP001239111">
    <property type="component" value="Chromosome 4"/>
</dbReference>
<evidence type="ECO:0000313" key="2">
    <source>
        <dbReference type="Proteomes" id="UP001239111"/>
    </source>
</evidence>
<name>A0ACC2N645_9HYME</name>
<evidence type="ECO:0000313" key="1">
    <source>
        <dbReference type="EMBL" id="KAJ8666670.1"/>
    </source>
</evidence>
<dbReference type="EMBL" id="CM056744">
    <property type="protein sequence ID" value="KAJ8666670.1"/>
    <property type="molecule type" value="Genomic_DNA"/>
</dbReference>
<keyword evidence="2" id="KW-1185">Reference proteome</keyword>
<proteinExistence type="predicted"/>
<sequence>MLSESDKINKNVDSKTSEISTKLDDALSRISNLEEKVDDALDRITVLENVLQADKTEEQELIYHGVHERITREKNVIVFGVPESDEEDFLDNFITDLFTGKDILFDMNSFKYHRFGRTIEGKTRPVKIVFCNADYAKWVLLNKSKFSGAKVKLVNDKTPEQLNYLSNLGSQLDELKKSGIKHYTIKYIRNIPRIVDTRTSSKPIDSGSKFASKTTAISTAKNGYGSQLEDVSMSKPNDSRSRTNSGSSSNNSQYSTKEHASQRQVEN</sequence>